<evidence type="ECO:0000313" key="3">
    <source>
        <dbReference type="Proteomes" id="UP000541154"/>
    </source>
</evidence>
<proteinExistence type="predicted"/>
<organism evidence="2 3">
    <name type="scientific">Petromyces alliaceus</name>
    <name type="common">Aspergillus alliaceus</name>
    <dbReference type="NCBI Taxonomy" id="209559"/>
    <lineage>
        <taxon>Eukaryota</taxon>
        <taxon>Fungi</taxon>
        <taxon>Dikarya</taxon>
        <taxon>Ascomycota</taxon>
        <taxon>Pezizomycotina</taxon>
        <taxon>Eurotiomycetes</taxon>
        <taxon>Eurotiomycetidae</taxon>
        <taxon>Eurotiales</taxon>
        <taxon>Aspergillaceae</taxon>
        <taxon>Aspergillus</taxon>
        <taxon>Aspergillus subgen. Circumdati</taxon>
    </lineage>
</organism>
<gene>
    <name evidence="2" type="ORF">ETB97_008635</name>
</gene>
<feature type="domain" description="Rhamnogalacturonan lyase" evidence="1">
    <location>
        <begin position="32"/>
        <end position="97"/>
    </location>
</feature>
<dbReference type="Pfam" id="PF14683">
    <property type="entry name" value="CBM-like"/>
    <property type="match status" value="1"/>
</dbReference>
<comment type="caution">
    <text evidence="2">The sequence shown here is derived from an EMBL/GenBank/DDBJ whole genome shotgun (WGS) entry which is preliminary data.</text>
</comment>
<dbReference type="EMBL" id="SPNV01000004">
    <property type="protein sequence ID" value="KAF5866831.1"/>
    <property type="molecule type" value="Genomic_DNA"/>
</dbReference>
<protein>
    <recommendedName>
        <fullName evidence="1">Rhamnogalacturonan lyase domain-containing protein</fullName>
    </recommendedName>
</protein>
<evidence type="ECO:0000313" key="2">
    <source>
        <dbReference type="EMBL" id="KAF5866831.1"/>
    </source>
</evidence>
<dbReference type="InterPro" id="IPR029411">
    <property type="entry name" value="RG-lyase_III"/>
</dbReference>
<keyword evidence="3" id="KW-1185">Reference proteome</keyword>
<sequence length="115" mass="12120">MHGILKIAPRSSKLVPLTSSRVASNACTEYYHSLSDDSPADLEYDVSSSDTAEWFHVQTAEGSWQAKFGLSDAPKSDAVAVLSTSLAGYSSGVNIRIITQGGNITIGELSGLTNV</sequence>
<evidence type="ECO:0000259" key="1">
    <source>
        <dbReference type="Pfam" id="PF14683"/>
    </source>
</evidence>
<accession>A0A8H6ADW5</accession>
<dbReference type="AlphaFoldDB" id="A0A8H6ADW5"/>
<reference evidence="2 3" key="1">
    <citation type="submission" date="2019-04" db="EMBL/GenBank/DDBJ databases">
        <title>Aspergillus burnettii sp. nov., novel species from soil in southeast Queensland.</title>
        <authorList>
            <person name="Gilchrist C.L.M."/>
            <person name="Pitt J.I."/>
            <person name="Lange L."/>
            <person name="Lacey H.J."/>
            <person name="Vuong D."/>
            <person name="Midgley D.J."/>
            <person name="Greenfield P."/>
            <person name="Bradbury M."/>
            <person name="Lacey E."/>
            <person name="Busk P.K."/>
            <person name="Pilgaard B."/>
            <person name="Chooi Y.H."/>
            <person name="Piggott A.M."/>
        </authorList>
    </citation>
    <scope>NUCLEOTIDE SEQUENCE [LARGE SCALE GENOMIC DNA]</scope>
    <source>
        <strain evidence="2 3">FRR 5400</strain>
    </source>
</reference>
<name>A0A8H6ADW5_PETAA</name>
<dbReference type="Proteomes" id="UP000541154">
    <property type="component" value="Unassembled WGS sequence"/>
</dbReference>